<evidence type="ECO:0000256" key="1">
    <source>
        <dbReference type="ARBA" id="ARBA00022723"/>
    </source>
</evidence>
<dbReference type="GO" id="GO:0051213">
    <property type="term" value="F:dioxygenase activity"/>
    <property type="evidence" value="ECO:0007669"/>
    <property type="project" value="InterPro"/>
</dbReference>
<proteinExistence type="predicted"/>
<protein>
    <submittedName>
        <fullName evidence="9">GRF zinc finger domain-containing protein</fullName>
    </submittedName>
</protein>
<evidence type="ECO:0000256" key="2">
    <source>
        <dbReference type="ARBA" id="ARBA00022771"/>
    </source>
</evidence>
<feature type="domain" description="GRF-type" evidence="8">
    <location>
        <begin position="390"/>
        <end position="437"/>
    </location>
</feature>
<dbReference type="InterPro" id="IPR010666">
    <property type="entry name" value="Znf_GRF"/>
</dbReference>
<dbReference type="InterPro" id="IPR037151">
    <property type="entry name" value="AlkB-like_sf"/>
</dbReference>
<accession>A0AAN6NGV6</accession>
<dbReference type="InterPro" id="IPR027450">
    <property type="entry name" value="AlkB-like"/>
</dbReference>
<dbReference type="Proteomes" id="UP001303473">
    <property type="component" value="Unassembled WGS sequence"/>
</dbReference>
<dbReference type="InterPro" id="IPR032854">
    <property type="entry name" value="ALKBH3"/>
</dbReference>
<feature type="compositionally biased region" description="Acidic residues" evidence="5">
    <location>
        <begin position="16"/>
        <end position="35"/>
    </location>
</feature>
<dbReference type="EMBL" id="MU853763">
    <property type="protein sequence ID" value="KAK3943883.1"/>
    <property type="molecule type" value="Genomic_DNA"/>
</dbReference>
<dbReference type="CDD" id="cd14279">
    <property type="entry name" value="CUE"/>
    <property type="match status" value="1"/>
</dbReference>
<sequence>MEAFVTRKKRKICPEPEPEPELDPEPQNEEESEESTDLKLAMLASLHPDLDQETLLDILLAHDGAVHAASASLSAAQDIPSPTTKKSGPRVVGSQTSLKLFTNPSSGPCSSPVPKKSKLLSKKGATLHLYDPDDIAEHTPCSIIHNFLPSGEANALLLELLEESKTFEKITFKLFENVVTSPHTSSFYVGSSMEMDRQRHEYVYNGARLTDVRKITPWLDKVKPLVQAAVNAEIQKRILSSYPGAKKLKYQSPKTWVPNAAFVNCYNGPHESVGWHSDQLTYLGPRAVIGSLSLGVTREFRVRRVVPKKDDPDPDPEAAGDAGDAEGGQIAIHLPHNSLLVMHAEMQEEWKHSVSPAQAIDPHPLAGNRRINITYRDYREEFHPRYTPRCKCDIPTVLRVVQKKKKNENWGRYFWMCHAGNVPDKKGCSFFQWAKFDDDGVPLNTGNRK</sequence>
<evidence type="ECO:0000259" key="7">
    <source>
        <dbReference type="PROSITE" id="PS51471"/>
    </source>
</evidence>
<keyword evidence="1" id="KW-0479">Metal-binding</keyword>
<evidence type="ECO:0000256" key="3">
    <source>
        <dbReference type="ARBA" id="ARBA00022833"/>
    </source>
</evidence>
<dbReference type="Pfam" id="PF06839">
    <property type="entry name" value="Zn_ribbon_GRF"/>
    <property type="match status" value="1"/>
</dbReference>
<dbReference type="AlphaFoldDB" id="A0AAN6NGV6"/>
<dbReference type="Gene3D" id="2.60.120.590">
    <property type="entry name" value="Alpha-ketoglutarate-dependent dioxygenase AlkB-like"/>
    <property type="match status" value="1"/>
</dbReference>
<evidence type="ECO:0000259" key="8">
    <source>
        <dbReference type="PROSITE" id="PS51999"/>
    </source>
</evidence>
<feature type="domain" description="Fe2OG dioxygenase" evidence="7">
    <location>
        <begin position="257"/>
        <end position="379"/>
    </location>
</feature>
<feature type="domain" description="CUE" evidence="6">
    <location>
        <begin position="35"/>
        <end position="78"/>
    </location>
</feature>
<keyword evidence="2 4" id="KW-0863">Zinc-finger</keyword>
<dbReference type="InterPro" id="IPR003892">
    <property type="entry name" value="CUE"/>
</dbReference>
<evidence type="ECO:0000259" key="6">
    <source>
        <dbReference type="PROSITE" id="PS51140"/>
    </source>
</evidence>
<evidence type="ECO:0000256" key="4">
    <source>
        <dbReference type="PROSITE-ProRule" id="PRU01343"/>
    </source>
</evidence>
<gene>
    <name evidence="9" type="ORF">QBC46DRAFT_376524</name>
</gene>
<organism evidence="9 10">
    <name type="scientific">Diplogelasinospora grovesii</name>
    <dbReference type="NCBI Taxonomy" id="303347"/>
    <lineage>
        <taxon>Eukaryota</taxon>
        <taxon>Fungi</taxon>
        <taxon>Dikarya</taxon>
        <taxon>Ascomycota</taxon>
        <taxon>Pezizomycotina</taxon>
        <taxon>Sordariomycetes</taxon>
        <taxon>Sordariomycetidae</taxon>
        <taxon>Sordariales</taxon>
        <taxon>Diplogelasinosporaceae</taxon>
        <taxon>Diplogelasinospora</taxon>
    </lineage>
</organism>
<reference evidence="10" key="1">
    <citation type="journal article" date="2023" name="Mol. Phylogenet. Evol.">
        <title>Genome-scale phylogeny and comparative genomics of the fungal order Sordariales.</title>
        <authorList>
            <person name="Hensen N."/>
            <person name="Bonometti L."/>
            <person name="Westerberg I."/>
            <person name="Brannstrom I.O."/>
            <person name="Guillou S."/>
            <person name="Cros-Aarteil S."/>
            <person name="Calhoun S."/>
            <person name="Haridas S."/>
            <person name="Kuo A."/>
            <person name="Mondo S."/>
            <person name="Pangilinan J."/>
            <person name="Riley R."/>
            <person name="LaButti K."/>
            <person name="Andreopoulos B."/>
            <person name="Lipzen A."/>
            <person name="Chen C."/>
            <person name="Yan M."/>
            <person name="Daum C."/>
            <person name="Ng V."/>
            <person name="Clum A."/>
            <person name="Steindorff A."/>
            <person name="Ohm R.A."/>
            <person name="Martin F."/>
            <person name="Silar P."/>
            <person name="Natvig D.O."/>
            <person name="Lalanne C."/>
            <person name="Gautier V."/>
            <person name="Ament-Velasquez S.L."/>
            <person name="Kruys A."/>
            <person name="Hutchinson M.I."/>
            <person name="Powell A.J."/>
            <person name="Barry K."/>
            <person name="Miller A.N."/>
            <person name="Grigoriev I.V."/>
            <person name="Debuchy R."/>
            <person name="Gladieux P."/>
            <person name="Hiltunen Thoren M."/>
            <person name="Johannesson H."/>
        </authorList>
    </citation>
    <scope>NUCLEOTIDE SEQUENCE [LARGE SCALE GENOMIC DNA]</scope>
    <source>
        <strain evidence="10">CBS 340.73</strain>
    </source>
</reference>
<dbReference type="Pfam" id="PF13532">
    <property type="entry name" value="2OG-FeII_Oxy_2"/>
    <property type="match status" value="1"/>
</dbReference>
<comment type="caution">
    <text evidence="9">The sequence shown here is derived from an EMBL/GenBank/DDBJ whole genome shotgun (WGS) entry which is preliminary data.</text>
</comment>
<feature type="region of interest" description="Disordered" evidence="5">
    <location>
        <begin position="1"/>
        <end position="38"/>
    </location>
</feature>
<feature type="region of interest" description="Disordered" evidence="5">
    <location>
        <begin position="73"/>
        <end position="93"/>
    </location>
</feature>
<dbReference type="PANTHER" id="PTHR31212:SF4">
    <property type="entry name" value="ALPHA-KETOGLUTARATE-DEPENDENT DIOXYGENASE ALKB HOMOLOG 3"/>
    <property type="match status" value="1"/>
</dbReference>
<dbReference type="PROSITE" id="PS51999">
    <property type="entry name" value="ZF_GRF"/>
    <property type="match status" value="1"/>
</dbReference>
<dbReference type="GO" id="GO:0008270">
    <property type="term" value="F:zinc ion binding"/>
    <property type="evidence" value="ECO:0007669"/>
    <property type="project" value="UniProtKB-KW"/>
</dbReference>
<dbReference type="PANTHER" id="PTHR31212">
    <property type="entry name" value="ALPHA-KETOGLUTARATE-DEPENDENT DIOXYGENASE ALKB HOMOLOG 3"/>
    <property type="match status" value="1"/>
</dbReference>
<feature type="compositionally biased region" description="Basic residues" evidence="5">
    <location>
        <begin position="1"/>
        <end position="11"/>
    </location>
</feature>
<keyword evidence="3" id="KW-0862">Zinc</keyword>
<dbReference type="PROSITE" id="PS51140">
    <property type="entry name" value="CUE"/>
    <property type="match status" value="1"/>
</dbReference>
<evidence type="ECO:0000313" key="9">
    <source>
        <dbReference type="EMBL" id="KAK3943883.1"/>
    </source>
</evidence>
<evidence type="ECO:0000313" key="10">
    <source>
        <dbReference type="Proteomes" id="UP001303473"/>
    </source>
</evidence>
<keyword evidence="10" id="KW-1185">Reference proteome</keyword>
<dbReference type="SUPFAM" id="SSF51197">
    <property type="entry name" value="Clavaminate synthase-like"/>
    <property type="match status" value="1"/>
</dbReference>
<dbReference type="FunFam" id="2.60.120.590:FF:000010">
    <property type="entry name" value="GRF zinc finger domain protein"/>
    <property type="match status" value="1"/>
</dbReference>
<feature type="region of interest" description="Disordered" evidence="5">
    <location>
        <begin position="305"/>
        <end position="325"/>
    </location>
</feature>
<dbReference type="GO" id="GO:0006307">
    <property type="term" value="P:DNA alkylation repair"/>
    <property type="evidence" value="ECO:0007669"/>
    <property type="project" value="InterPro"/>
</dbReference>
<dbReference type="PROSITE" id="PS51471">
    <property type="entry name" value="FE2OG_OXY"/>
    <property type="match status" value="1"/>
</dbReference>
<evidence type="ECO:0000256" key="5">
    <source>
        <dbReference type="SAM" id="MobiDB-lite"/>
    </source>
</evidence>
<dbReference type="GO" id="GO:0043130">
    <property type="term" value="F:ubiquitin binding"/>
    <property type="evidence" value="ECO:0007669"/>
    <property type="project" value="InterPro"/>
</dbReference>
<dbReference type="InterPro" id="IPR005123">
    <property type="entry name" value="Oxoglu/Fe-dep_dioxygenase_dom"/>
</dbReference>
<name>A0AAN6NGV6_9PEZI</name>